<sequence>MRCYFSGLARKAGLVALIVLTHSMAMAQQPANITGISGDYAGDLAGLPIKLHLTDSPDGTLGGTVDSPNQGAAGIPCADFHRDGDSLSFTIPSIHGTWNGKIESNGLTLSGIWNQGTPTPITFARDTFVAARHPSPVDGFWLGSLAIEPNPLRIQITVRSGEAGREFCSLDSLDERATGLECKIVAVDGRTLSFEVPGIEARWAGALSQNGNSLKGTWTQSGSMTLDFDRQPQALTVTPKPRPTFDAAMPPVPVAELGQVLARDLETALKSGALKAGTGAGVSVGVSQRGVQKIFAYGFAQADSIYEIGSITKTFTGLILSQMVLQGKVRLDQPVRELLPAGTVQKPPGDEIRLADLSIQHSGLPRLPDNFHPADRSNPYADYGTADLYAFMSKHGVGKPADAPFLYSNLGVGLLGQALANRAGTSYENLLEQEITRPLGMTETAVTMRPDLRPRFIEGHDANHQQASAWDLTALAGAGAIRSSVKDMLTYLDANLHPEKYAASRSPESKTMAAALTQAQDLRAEAWPGGRIGLGWLYEPGNQMYWHSGGTGGYTSYALFNRQADYAVIVLSNTAGGPDGTFSDLLALHIRQRLEGKPAISLGGLR</sequence>
<keyword evidence="4" id="KW-1185">Reference proteome</keyword>
<proteinExistence type="predicted"/>
<dbReference type="SUPFAM" id="SSF56601">
    <property type="entry name" value="beta-lactamase/transpeptidase-like"/>
    <property type="match status" value="1"/>
</dbReference>
<reference evidence="3 4" key="2">
    <citation type="submission" date="2024-11" db="EMBL/GenBank/DDBJ databases">
        <title>Using genomics to understand microbial adaptation to soil warming.</title>
        <authorList>
            <person name="Deangelis K.M. PhD."/>
        </authorList>
    </citation>
    <scope>NUCLEOTIDE SEQUENCE [LARGE SCALE GENOMIC DNA]</scope>
    <source>
        <strain evidence="3 4">GAS97</strain>
    </source>
</reference>
<dbReference type="Proteomes" id="UP001620514">
    <property type="component" value="Unassembled WGS sequence"/>
</dbReference>
<evidence type="ECO:0000259" key="2">
    <source>
        <dbReference type="Pfam" id="PF00144"/>
    </source>
</evidence>
<gene>
    <name evidence="3" type="ORF">ABH943_003442</name>
</gene>
<evidence type="ECO:0000313" key="3">
    <source>
        <dbReference type="EMBL" id="MFK4443420.1"/>
    </source>
</evidence>
<dbReference type="Gene3D" id="3.40.710.10">
    <property type="entry name" value="DD-peptidase/beta-lactamase superfamily"/>
    <property type="match status" value="1"/>
</dbReference>
<reference evidence="3 4" key="1">
    <citation type="submission" date="2024-10" db="EMBL/GenBank/DDBJ databases">
        <authorList>
            <person name="Deangelis K."/>
            <person name="Huntemann M."/>
            <person name="Clum A."/>
            <person name="Wang J."/>
            <person name="Palaniappan K."/>
            <person name="Ritter S."/>
            <person name="Chen I.-M."/>
            <person name="Stamatis D."/>
            <person name="Reddy T."/>
            <person name="O'Malley R."/>
            <person name="Daum C."/>
            <person name="Ng V."/>
            <person name="Ivanova N."/>
            <person name="Kyrpides N."/>
            <person name="Woyke T."/>
        </authorList>
    </citation>
    <scope>NUCLEOTIDE SEQUENCE [LARGE SCALE GENOMIC DNA]</scope>
    <source>
        <strain evidence="3 4">GAS97</strain>
    </source>
</reference>
<dbReference type="EC" id="3.4.21.-" evidence="3"/>
<dbReference type="PANTHER" id="PTHR46825">
    <property type="entry name" value="D-ALANYL-D-ALANINE-CARBOXYPEPTIDASE/ENDOPEPTIDASE AMPH"/>
    <property type="match status" value="1"/>
</dbReference>
<name>A0ABW8MID4_9BURK</name>
<evidence type="ECO:0000256" key="1">
    <source>
        <dbReference type="SAM" id="SignalP"/>
    </source>
</evidence>
<dbReference type="GO" id="GO:0009002">
    <property type="term" value="F:serine-type D-Ala-D-Ala carboxypeptidase activity"/>
    <property type="evidence" value="ECO:0007669"/>
    <property type="project" value="UniProtKB-EC"/>
</dbReference>
<comment type="caution">
    <text evidence="3">The sequence shown here is derived from an EMBL/GenBank/DDBJ whole genome shotgun (WGS) entry which is preliminary data.</text>
</comment>
<protein>
    <submittedName>
        <fullName evidence="3">D-alanyl-D-alanine-carboxypeptidase/D-alanyl-D-alanine-endopeptidase</fullName>
        <ecNumber evidence="3">3.4.16.4</ecNumber>
        <ecNumber evidence="3">3.4.21.-</ecNumber>
    </submittedName>
</protein>
<keyword evidence="3" id="KW-0121">Carboxypeptidase</keyword>
<evidence type="ECO:0000313" key="4">
    <source>
        <dbReference type="Proteomes" id="UP001620514"/>
    </source>
</evidence>
<feature type="signal peptide" evidence="1">
    <location>
        <begin position="1"/>
        <end position="27"/>
    </location>
</feature>
<feature type="chain" id="PRO_5045341529" evidence="1">
    <location>
        <begin position="28"/>
        <end position="606"/>
    </location>
</feature>
<dbReference type="Pfam" id="PF00144">
    <property type="entry name" value="Beta-lactamase"/>
    <property type="match status" value="1"/>
</dbReference>
<accession>A0ABW8MID4</accession>
<dbReference type="EC" id="3.4.16.4" evidence="3"/>
<keyword evidence="1" id="KW-0732">Signal</keyword>
<keyword evidence="3" id="KW-0378">Hydrolase</keyword>
<dbReference type="InterPro" id="IPR012338">
    <property type="entry name" value="Beta-lactam/transpept-like"/>
</dbReference>
<dbReference type="InterPro" id="IPR001466">
    <property type="entry name" value="Beta-lactam-related"/>
</dbReference>
<dbReference type="PANTHER" id="PTHR46825:SF8">
    <property type="entry name" value="BETA-LACTAMASE-RELATED"/>
    <property type="match status" value="1"/>
</dbReference>
<dbReference type="InterPro" id="IPR050491">
    <property type="entry name" value="AmpC-like"/>
</dbReference>
<dbReference type="EMBL" id="JBIYDN010000009">
    <property type="protein sequence ID" value="MFK4443420.1"/>
    <property type="molecule type" value="Genomic_DNA"/>
</dbReference>
<keyword evidence="3" id="KW-0645">Protease</keyword>
<organism evidence="3 4">
    <name type="scientific">Caballeronia udeis</name>
    <dbReference type="NCBI Taxonomy" id="1232866"/>
    <lineage>
        <taxon>Bacteria</taxon>
        <taxon>Pseudomonadati</taxon>
        <taxon>Pseudomonadota</taxon>
        <taxon>Betaproteobacteria</taxon>
        <taxon>Burkholderiales</taxon>
        <taxon>Burkholderiaceae</taxon>
        <taxon>Caballeronia</taxon>
    </lineage>
</organism>
<dbReference type="RefSeq" id="WP_404608064.1">
    <property type="nucleotide sequence ID" value="NZ_JBIYDN010000009.1"/>
</dbReference>
<feature type="domain" description="Beta-lactamase-related" evidence="2">
    <location>
        <begin position="280"/>
        <end position="581"/>
    </location>
</feature>